<evidence type="ECO:0000256" key="2">
    <source>
        <dbReference type="ARBA" id="ARBA00023157"/>
    </source>
</evidence>
<dbReference type="InterPro" id="IPR011065">
    <property type="entry name" value="Kunitz_inhibitor_STI-like_sf"/>
</dbReference>
<feature type="signal peptide" evidence="3">
    <location>
        <begin position="1"/>
        <end position="25"/>
    </location>
</feature>
<sequence>MNPIFPFATAITLLVFLSPLPTLNAVVLDTDGEDVRNSGGSYYIIPKGSSNGLTLTQRPGSPSCPLYITQITTSPGTSVTISALVRTLFIPVSARVNIVFNTDVATCADPLEWHVTPDLATGKSYVTAGGGSTVSSYRFSIEQAGNGEKDNIYKIRYCPSAEEDETNCGDVGFLGENGLLGINNENPLFVQFKKVNTGMSEIV</sequence>
<dbReference type="InterPro" id="IPR002160">
    <property type="entry name" value="Prot_inh_Kunz-lg"/>
</dbReference>
<dbReference type="CDD" id="cd00178">
    <property type="entry name" value="beta-trefoil_STI"/>
    <property type="match status" value="1"/>
</dbReference>
<evidence type="ECO:0000256" key="1">
    <source>
        <dbReference type="ARBA" id="ARBA00005440"/>
    </source>
</evidence>
<dbReference type="PANTHER" id="PTHR33107:SF81">
    <property type="entry name" value="TRYPSIN INHIBITOR A"/>
    <property type="match status" value="1"/>
</dbReference>
<dbReference type="PANTHER" id="PTHR33107">
    <property type="entry name" value="KUNITZ TRYPSIN INHIBITOR 2"/>
    <property type="match status" value="1"/>
</dbReference>
<evidence type="ECO:0000313" key="4">
    <source>
        <dbReference type="Proteomes" id="UP000813463"/>
    </source>
</evidence>
<organism evidence="4 5">
    <name type="scientific">Spinacia oleracea</name>
    <name type="common">Spinach</name>
    <dbReference type="NCBI Taxonomy" id="3562"/>
    <lineage>
        <taxon>Eukaryota</taxon>
        <taxon>Viridiplantae</taxon>
        <taxon>Streptophyta</taxon>
        <taxon>Embryophyta</taxon>
        <taxon>Tracheophyta</taxon>
        <taxon>Spermatophyta</taxon>
        <taxon>Magnoliopsida</taxon>
        <taxon>eudicotyledons</taxon>
        <taxon>Gunneridae</taxon>
        <taxon>Pentapetalae</taxon>
        <taxon>Caryophyllales</taxon>
        <taxon>Chenopodiaceae</taxon>
        <taxon>Chenopodioideae</taxon>
        <taxon>Anserineae</taxon>
        <taxon>Spinacia</taxon>
    </lineage>
</organism>
<keyword evidence="4" id="KW-1185">Reference proteome</keyword>
<feature type="chain" id="PRO_5046764890" evidence="3">
    <location>
        <begin position="26"/>
        <end position="203"/>
    </location>
</feature>
<dbReference type="SMART" id="SM00452">
    <property type="entry name" value="STI"/>
    <property type="match status" value="1"/>
</dbReference>
<dbReference type="InterPro" id="IPR056368">
    <property type="entry name" value="KTI1"/>
</dbReference>
<evidence type="ECO:0000313" key="5">
    <source>
        <dbReference type="RefSeq" id="XP_056683249.1"/>
    </source>
</evidence>
<keyword evidence="3" id="KW-0732">Signal</keyword>
<dbReference type="Proteomes" id="UP000813463">
    <property type="component" value="Chromosome 1"/>
</dbReference>
<reference evidence="5" key="2">
    <citation type="submission" date="2025-08" db="UniProtKB">
        <authorList>
            <consortium name="RefSeq"/>
        </authorList>
    </citation>
    <scope>IDENTIFICATION</scope>
    <source>
        <tissue evidence="5">Leaf</tissue>
    </source>
</reference>
<dbReference type="Gene3D" id="2.80.10.50">
    <property type="match status" value="1"/>
</dbReference>
<protein>
    <submittedName>
        <fullName evidence="5">Trypsin inhibitor BvTI-like</fullName>
    </submittedName>
</protein>
<name>A0ABM3QIR6_SPIOL</name>
<dbReference type="RefSeq" id="XP_056683249.1">
    <property type="nucleotide sequence ID" value="XM_056827271.1"/>
</dbReference>
<evidence type="ECO:0000256" key="3">
    <source>
        <dbReference type="SAM" id="SignalP"/>
    </source>
</evidence>
<dbReference type="Pfam" id="PF00197">
    <property type="entry name" value="Kunitz_legume"/>
    <property type="match status" value="1"/>
</dbReference>
<dbReference type="GeneID" id="130459742"/>
<gene>
    <name evidence="5" type="primary">LOC130459742</name>
</gene>
<proteinExistence type="inferred from homology"/>
<accession>A0ABM3QIR6</accession>
<keyword evidence="2" id="KW-1015">Disulfide bond</keyword>
<reference evidence="4" key="1">
    <citation type="journal article" date="2021" name="Nat. Commun.">
        <title>Genomic analyses provide insights into spinach domestication and the genetic basis of agronomic traits.</title>
        <authorList>
            <person name="Cai X."/>
            <person name="Sun X."/>
            <person name="Xu C."/>
            <person name="Sun H."/>
            <person name="Wang X."/>
            <person name="Ge C."/>
            <person name="Zhang Z."/>
            <person name="Wang Q."/>
            <person name="Fei Z."/>
            <person name="Jiao C."/>
            <person name="Wang Q."/>
        </authorList>
    </citation>
    <scope>NUCLEOTIDE SEQUENCE [LARGE SCALE GENOMIC DNA]</scope>
    <source>
        <strain evidence="4">cv. Varoflay</strain>
    </source>
</reference>
<comment type="similarity">
    <text evidence="1">Belongs to the protease inhibitor I3 (leguminous Kunitz-type inhibitor) family.</text>
</comment>
<dbReference type="SUPFAM" id="SSF50386">
    <property type="entry name" value="STI-like"/>
    <property type="match status" value="1"/>
</dbReference>